<dbReference type="EMBL" id="ANAH02000007">
    <property type="protein sequence ID" value="EPX62428.1"/>
    <property type="molecule type" value="Genomic_DNA"/>
</dbReference>
<dbReference type="Proteomes" id="UP000011682">
    <property type="component" value="Unassembled WGS sequence"/>
</dbReference>
<proteinExistence type="predicted"/>
<dbReference type="AlphaFoldDB" id="S9R0I4"/>
<reference evidence="1" key="1">
    <citation type="submission" date="2013-05" db="EMBL/GenBank/DDBJ databases">
        <title>Genome assembly of Cystobacter fuscus DSM 2262.</title>
        <authorList>
            <person name="Sharma G."/>
            <person name="Khatri I."/>
            <person name="Kaur C."/>
            <person name="Mayilraj S."/>
            <person name="Subramanian S."/>
        </authorList>
    </citation>
    <scope>NUCLEOTIDE SEQUENCE [LARGE SCALE GENOMIC DNA]</scope>
    <source>
        <strain evidence="1">DSM 2262</strain>
    </source>
</reference>
<gene>
    <name evidence="1" type="ORF">D187_008616</name>
</gene>
<comment type="caution">
    <text evidence="1">The sequence shown here is derived from an EMBL/GenBank/DDBJ whole genome shotgun (WGS) entry which is preliminary data.</text>
</comment>
<protein>
    <submittedName>
        <fullName evidence="1">Uncharacterized protein</fullName>
    </submittedName>
</protein>
<keyword evidence="2" id="KW-1185">Reference proteome</keyword>
<sequence length="485" mass="52082">MLMSLTMLLLTLMVCVTLSFSLRVREKMEAQSIADLAAYSSAVATARTFNSIALMNRAQTGQLVALTATESLVSWTSMVRASLVAARASIAGCAPPPEVIEALEEENEEIQEKWDELDAAAGVQALNIQMMAWHLSGLEGKLYKQLQESVDGGPKSFATQLSKLASEGTRFEGELQGGATQVSLDELTWATTGYGWFRDMAMASRGYEFITRRAVPPPTATADGPMGQLEITVTPDGEGGGSTYWGDTPPGDANGHGGSTGSPGTTDFLIAEDHATVTASYAGCAGVPVRARAMVRATDQNDTSDNHTWGAGAVVGEDPGMDKQYRHTLLPCDRPEYCPNVFVGGMAFNTGDVNDKNLWAQPKLFSLVQRDYKVRDAAGVPPDPWLLRFNFQFSPARTSSFDNRGLTLASGTDISVQYSLATGLAYYHRRGRWNEPPNLWNPFWRATLASADVDASGNADVERTVGGPAAQAYNALIKAGFKGAH</sequence>
<accession>S9R0I4</accession>
<evidence type="ECO:0000313" key="2">
    <source>
        <dbReference type="Proteomes" id="UP000011682"/>
    </source>
</evidence>
<name>S9R0I4_CYSF2</name>
<evidence type="ECO:0000313" key="1">
    <source>
        <dbReference type="EMBL" id="EPX62428.1"/>
    </source>
</evidence>
<organism evidence="1 2">
    <name type="scientific">Cystobacter fuscus (strain ATCC 25194 / DSM 2262 / NBRC 100088 / M29)</name>
    <dbReference type="NCBI Taxonomy" id="1242864"/>
    <lineage>
        <taxon>Bacteria</taxon>
        <taxon>Pseudomonadati</taxon>
        <taxon>Myxococcota</taxon>
        <taxon>Myxococcia</taxon>
        <taxon>Myxococcales</taxon>
        <taxon>Cystobacterineae</taxon>
        <taxon>Archangiaceae</taxon>
        <taxon>Cystobacter</taxon>
    </lineage>
</organism>
<dbReference type="RefSeq" id="WP_002621161.1">
    <property type="nucleotide sequence ID" value="NZ_ANAH02000007.1"/>
</dbReference>